<organism evidence="7 9">
    <name type="scientific">Alkalihalobacillus alcalophilus ATCC 27647 = CGMCC 1.3604</name>
    <dbReference type="NCBI Taxonomy" id="1218173"/>
    <lineage>
        <taxon>Bacteria</taxon>
        <taxon>Bacillati</taxon>
        <taxon>Bacillota</taxon>
        <taxon>Bacilli</taxon>
        <taxon>Bacillales</taxon>
        <taxon>Bacillaceae</taxon>
        <taxon>Alkalihalobacillus</taxon>
    </lineage>
</organism>
<dbReference type="GO" id="GO:0005198">
    <property type="term" value="F:structural molecule activity"/>
    <property type="evidence" value="ECO:0007669"/>
    <property type="project" value="InterPro"/>
</dbReference>
<keyword evidence="7" id="KW-0282">Flagellum</keyword>
<keyword evidence="7" id="KW-0969">Cilium</keyword>
<dbReference type="SUPFAM" id="SSF64518">
    <property type="entry name" value="Phase 1 flagellin"/>
    <property type="match status" value="1"/>
</dbReference>
<reference evidence="7 9" key="1">
    <citation type="journal article" date="2014" name="Genome Announc.">
        <title>Draft Genome Sequence of Bacillus alcalophilus AV1934, a Classic Alkaliphile Isolated from Human Feces in 1934.</title>
        <authorList>
            <person name="Attie O."/>
            <person name="Jayaprakash A."/>
            <person name="Shah H."/>
            <person name="Paulsen I.T."/>
            <person name="Morino M."/>
            <person name="Takahashi Y."/>
            <person name="Narumi I."/>
            <person name="Sachidanandam R."/>
            <person name="Satoh K."/>
            <person name="Ito M."/>
            <person name="Krulwich T.A."/>
        </authorList>
    </citation>
    <scope>NUCLEOTIDE SEQUENCE [LARGE SCALE GENOMIC DNA]</scope>
    <source>
        <strain evidence="7 9">AV1934</strain>
    </source>
</reference>
<feature type="domain" description="Flagellin N-terminal" evidence="5">
    <location>
        <begin position="7"/>
        <end position="139"/>
    </location>
</feature>
<dbReference type="NCBIfam" id="TIGR02550">
    <property type="entry name" value="flagell_flgL"/>
    <property type="match status" value="1"/>
</dbReference>
<evidence type="ECO:0000313" key="9">
    <source>
        <dbReference type="Proteomes" id="UP000002754"/>
    </source>
</evidence>
<dbReference type="InterPro" id="IPR001029">
    <property type="entry name" value="Flagellin_N"/>
</dbReference>
<dbReference type="eggNOG" id="COG1344">
    <property type="taxonomic scope" value="Bacteria"/>
</dbReference>
<accession>A0A094WMS9</accession>
<dbReference type="AlphaFoldDB" id="A0A094WMS9"/>
<evidence type="ECO:0000259" key="5">
    <source>
        <dbReference type="Pfam" id="PF00669"/>
    </source>
</evidence>
<sequence length="392" mass="43761">MRVTPTMISHNTLRNINQSYQKLGMLSDQMATQKKITRASQDPVVAMKGMLYRSQVAEVTQFKRNLSEVYHWMDTADSALDEATETLKRIRDLATQASNDSYDASERANIAKEIKQLRLHLESIANTKSGTKYIFNGTDTMSPPVINSDNMNLPISSLFEGETNLEGFQLIHGGRTFEVVGEDEESGQLIFQDVKQIGNPAYGEEGFEENAFQLKVTEGGEITFSQPNRETGEATTSNVRTNDLVIASKDAVSANSQPVEIELLNGVKVQVNINPNDVFSNQLFGDIIRLEQALEDGSVTGEELTGYIDEFFAHIDHFVSQRAELGARTNRVEMIENRILDQEISAKKMMSDNEDVDMEEVIMNLVIQENIHNAALAAGARIMQPSLLDFLR</sequence>
<proteinExistence type="inferred from homology"/>
<dbReference type="STRING" id="1218173.BALCAV_0211585"/>
<dbReference type="PANTHER" id="PTHR42792:SF1">
    <property type="entry name" value="FLAGELLAR HOOK-ASSOCIATED PROTEIN 3"/>
    <property type="match status" value="1"/>
</dbReference>
<dbReference type="Pfam" id="PF00669">
    <property type="entry name" value="Flagellin_N"/>
    <property type="match status" value="1"/>
</dbReference>
<dbReference type="OrthoDB" id="9758307at2"/>
<dbReference type="GO" id="GO:0071973">
    <property type="term" value="P:bacterial-type flagellum-dependent cell motility"/>
    <property type="evidence" value="ECO:0007669"/>
    <property type="project" value="InterPro"/>
</dbReference>
<reference evidence="8 10" key="2">
    <citation type="submission" date="2014-01" db="EMBL/GenBank/DDBJ databases">
        <title>Draft genome sequencing of Bacillus alcalophilus CGMCC 1.3604.</title>
        <authorList>
            <person name="Yang J."/>
            <person name="Diao L."/>
            <person name="Yang S."/>
        </authorList>
    </citation>
    <scope>NUCLEOTIDE SEQUENCE [LARGE SCALE GENOMIC DNA]</scope>
    <source>
        <strain evidence="8 10">CGMCC 1.3604</strain>
    </source>
</reference>
<gene>
    <name evidence="8" type="ORF">AJ85_17005</name>
    <name evidence="7" type="ORF">BALCAV_0211585</name>
</gene>
<dbReference type="InterPro" id="IPR001492">
    <property type="entry name" value="Flagellin"/>
</dbReference>
<dbReference type="InterPro" id="IPR046358">
    <property type="entry name" value="Flagellin_C"/>
</dbReference>
<dbReference type="Proteomes" id="UP000297014">
    <property type="component" value="Unassembled WGS sequence"/>
</dbReference>
<dbReference type="EMBL" id="JALP01000220">
    <property type="protein sequence ID" value="THG89525.1"/>
    <property type="molecule type" value="Genomic_DNA"/>
</dbReference>
<dbReference type="Pfam" id="PF00700">
    <property type="entry name" value="Flagellin_C"/>
    <property type="match status" value="1"/>
</dbReference>
<dbReference type="RefSeq" id="WP_003322486.1">
    <property type="nucleotide sequence ID" value="NZ_ALPT02000034.1"/>
</dbReference>
<keyword evidence="9" id="KW-1185">Reference proteome</keyword>
<dbReference type="PANTHER" id="PTHR42792">
    <property type="entry name" value="FLAGELLIN"/>
    <property type="match status" value="1"/>
</dbReference>
<evidence type="ECO:0000313" key="10">
    <source>
        <dbReference type="Proteomes" id="UP000297014"/>
    </source>
</evidence>
<keyword evidence="4" id="KW-0175">Coiled coil</keyword>
<comment type="caution">
    <text evidence="7">The sequence shown here is derived from an EMBL/GenBank/DDBJ whole genome shotgun (WGS) entry which is preliminary data.</text>
</comment>
<comment type="similarity">
    <text evidence="2">Belongs to the bacterial flagellin family.</text>
</comment>
<evidence type="ECO:0000256" key="4">
    <source>
        <dbReference type="SAM" id="Coils"/>
    </source>
</evidence>
<evidence type="ECO:0000256" key="2">
    <source>
        <dbReference type="ARBA" id="ARBA00005709"/>
    </source>
</evidence>
<dbReference type="Gene3D" id="1.20.1330.10">
    <property type="entry name" value="f41 fragment of flagellin, N-terminal domain"/>
    <property type="match status" value="1"/>
</dbReference>
<feature type="coiled-coil region" evidence="4">
    <location>
        <begin position="73"/>
        <end position="100"/>
    </location>
</feature>
<dbReference type="EMBL" id="ALPT02000034">
    <property type="protein sequence ID" value="KGA97238.1"/>
    <property type="molecule type" value="Genomic_DNA"/>
</dbReference>
<name>A0A094WMS9_ALKAL</name>
<evidence type="ECO:0000313" key="8">
    <source>
        <dbReference type="EMBL" id="THG89525.1"/>
    </source>
</evidence>
<feature type="domain" description="Flagellin C-terminal" evidence="6">
    <location>
        <begin position="317"/>
        <end position="391"/>
    </location>
</feature>
<dbReference type="InterPro" id="IPR013384">
    <property type="entry name" value="Flagell_FlgL"/>
</dbReference>
<keyword evidence="3" id="KW-0975">Bacterial flagellum</keyword>
<evidence type="ECO:0000259" key="6">
    <source>
        <dbReference type="Pfam" id="PF00700"/>
    </source>
</evidence>
<evidence type="ECO:0000256" key="3">
    <source>
        <dbReference type="ARBA" id="ARBA00023143"/>
    </source>
</evidence>
<comment type="subcellular location">
    <subcellularLocation>
        <location evidence="1">Bacterial flagellum</location>
    </subcellularLocation>
</comment>
<dbReference type="Proteomes" id="UP000002754">
    <property type="component" value="Unassembled WGS sequence"/>
</dbReference>
<evidence type="ECO:0000313" key="7">
    <source>
        <dbReference type="EMBL" id="KGA97238.1"/>
    </source>
</evidence>
<protein>
    <submittedName>
        <fullName evidence="7">Flagellar hook protein</fullName>
    </submittedName>
</protein>
<keyword evidence="7" id="KW-0966">Cell projection</keyword>
<evidence type="ECO:0000256" key="1">
    <source>
        <dbReference type="ARBA" id="ARBA00004365"/>
    </source>
</evidence>
<dbReference type="GO" id="GO:0009424">
    <property type="term" value="C:bacterial-type flagellum hook"/>
    <property type="evidence" value="ECO:0007669"/>
    <property type="project" value="InterPro"/>
</dbReference>